<gene>
    <name evidence="2" type="ORF">Slati_2183300</name>
</gene>
<dbReference type="AlphaFoldDB" id="A0AAW2WTK4"/>
<comment type="caution">
    <text evidence="2">The sequence shown here is derived from an EMBL/GenBank/DDBJ whole genome shotgun (WGS) entry which is preliminary data.</text>
</comment>
<evidence type="ECO:0000313" key="2">
    <source>
        <dbReference type="EMBL" id="KAL0444606.1"/>
    </source>
</evidence>
<dbReference type="InterPro" id="IPR000477">
    <property type="entry name" value="RT_dom"/>
</dbReference>
<reference evidence="2" key="1">
    <citation type="submission" date="2020-06" db="EMBL/GenBank/DDBJ databases">
        <authorList>
            <person name="Li T."/>
            <person name="Hu X."/>
            <person name="Zhang T."/>
            <person name="Song X."/>
            <person name="Zhang H."/>
            <person name="Dai N."/>
            <person name="Sheng W."/>
            <person name="Hou X."/>
            <person name="Wei L."/>
        </authorList>
    </citation>
    <scope>NUCLEOTIDE SEQUENCE</scope>
    <source>
        <strain evidence="2">KEN1</strain>
        <tissue evidence="2">Leaf</tissue>
    </source>
</reference>
<evidence type="ECO:0000259" key="1">
    <source>
        <dbReference type="Pfam" id="PF00078"/>
    </source>
</evidence>
<organism evidence="2">
    <name type="scientific">Sesamum latifolium</name>
    <dbReference type="NCBI Taxonomy" id="2727402"/>
    <lineage>
        <taxon>Eukaryota</taxon>
        <taxon>Viridiplantae</taxon>
        <taxon>Streptophyta</taxon>
        <taxon>Embryophyta</taxon>
        <taxon>Tracheophyta</taxon>
        <taxon>Spermatophyta</taxon>
        <taxon>Magnoliopsida</taxon>
        <taxon>eudicotyledons</taxon>
        <taxon>Gunneridae</taxon>
        <taxon>Pentapetalae</taxon>
        <taxon>asterids</taxon>
        <taxon>lamiids</taxon>
        <taxon>Lamiales</taxon>
        <taxon>Pedaliaceae</taxon>
        <taxon>Sesamum</taxon>
    </lineage>
</organism>
<dbReference type="Pfam" id="PF00078">
    <property type="entry name" value="RVT_1"/>
    <property type="match status" value="1"/>
</dbReference>
<dbReference type="EMBL" id="JACGWN010000007">
    <property type="protein sequence ID" value="KAL0444606.1"/>
    <property type="molecule type" value="Genomic_DNA"/>
</dbReference>
<dbReference type="PANTHER" id="PTHR46890">
    <property type="entry name" value="NON-LTR RETROLELEMENT REVERSE TRANSCRIPTASE-LIKE PROTEIN-RELATED"/>
    <property type="match status" value="1"/>
</dbReference>
<sequence>MFPSTQVVTAVAKRSNHSPLILNLEATSAQSNIKRQRIFRFEAMWTREGLIGWDKSSFGHVRMRVKELDKQLEVPAKDPIVSSYYHNLFQTSNPTDEAMDEVLRGMPTRVSESMNEALIQPFVPDEVKLVISQMYPYKSPGPNGMSPVFYQKYWHIVGPEKFGYFHPQRGPREGDPLSPYLFLLCAEAFSHLITTAENLGELSGVAISQNGPRMSYLLFADDTMIFCQATQEAMQVVGQILKEFKAASCLLVNLEKSSITFSRNTPDNLQEDLASTLGVHWYLSMKSTWASLLL</sequence>
<proteinExistence type="predicted"/>
<dbReference type="InterPro" id="IPR052343">
    <property type="entry name" value="Retrotransposon-Effector_Assoc"/>
</dbReference>
<name>A0AAW2WTK4_9LAMI</name>
<reference evidence="2" key="2">
    <citation type="journal article" date="2024" name="Plant">
        <title>Genomic evolution and insights into agronomic trait innovations of Sesamum species.</title>
        <authorList>
            <person name="Miao H."/>
            <person name="Wang L."/>
            <person name="Qu L."/>
            <person name="Liu H."/>
            <person name="Sun Y."/>
            <person name="Le M."/>
            <person name="Wang Q."/>
            <person name="Wei S."/>
            <person name="Zheng Y."/>
            <person name="Lin W."/>
            <person name="Duan Y."/>
            <person name="Cao H."/>
            <person name="Xiong S."/>
            <person name="Wang X."/>
            <person name="Wei L."/>
            <person name="Li C."/>
            <person name="Ma Q."/>
            <person name="Ju M."/>
            <person name="Zhao R."/>
            <person name="Li G."/>
            <person name="Mu C."/>
            <person name="Tian Q."/>
            <person name="Mei H."/>
            <person name="Zhang T."/>
            <person name="Gao T."/>
            <person name="Zhang H."/>
        </authorList>
    </citation>
    <scope>NUCLEOTIDE SEQUENCE</scope>
    <source>
        <strain evidence="2">KEN1</strain>
    </source>
</reference>
<dbReference type="PANTHER" id="PTHR46890:SF48">
    <property type="entry name" value="RNA-DIRECTED DNA POLYMERASE"/>
    <property type="match status" value="1"/>
</dbReference>
<feature type="domain" description="Reverse transcriptase" evidence="1">
    <location>
        <begin position="159"/>
        <end position="270"/>
    </location>
</feature>
<protein>
    <submittedName>
        <fullName evidence="2">Mitochondrial protein</fullName>
    </submittedName>
</protein>
<accession>A0AAW2WTK4</accession>